<name>A0AAV8W659_9CUCU</name>
<dbReference type="InterPro" id="IPR010629">
    <property type="entry name" value="Ins_allergen"/>
</dbReference>
<proteinExistence type="predicted"/>
<dbReference type="Pfam" id="PF06757">
    <property type="entry name" value="Ins_allergen_rp"/>
    <property type="match status" value="1"/>
</dbReference>
<gene>
    <name evidence="2" type="ORF">NQ315_004054</name>
</gene>
<dbReference type="EMBL" id="JANEYG010000007">
    <property type="protein sequence ID" value="KAJ8922120.1"/>
    <property type="molecule type" value="Genomic_DNA"/>
</dbReference>
<keyword evidence="1" id="KW-0732">Signal</keyword>
<dbReference type="Proteomes" id="UP001159042">
    <property type="component" value="Unassembled WGS sequence"/>
</dbReference>
<sequence length="220" mass="24866">MIWTLLLACVVVFNTTDGAPTTTIASTATTEICTVPDYLKDIISVIPKDLIKNITDQHLKTDEGFRSAVKYMQTDEWKKRIQVIKEKPEWVALKKYLKGLGINVDIFIKLVEGYIQNVNVTLDPGKPASKKTVKAFLLDVEQNLPTLRILTAIHENMVKDAKLQDLFEKISADETRKMVDKVLELPEIKKMVKDLSDMDLNFAEALVSVYALMGWGQPKI</sequence>
<dbReference type="AlphaFoldDB" id="A0AAV8W659"/>
<feature type="signal peptide" evidence="1">
    <location>
        <begin position="1"/>
        <end position="18"/>
    </location>
</feature>
<evidence type="ECO:0000313" key="3">
    <source>
        <dbReference type="Proteomes" id="UP001159042"/>
    </source>
</evidence>
<comment type="caution">
    <text evidence="2">The sequence shown here is derived from an EMBL/GenBank/DDBJ whole genome shotgun (WGS) entry which is preliminary data.</text>
</comment>
<evidence type="ECO:0000256" key="1">
    <source>
        <dbReference type="SAM" id="SignalP"/>
    </source>
</evidence>
<dbReference type="PANTHER" id="PTHR21163">
    <property type="entry name" value="PROTEIN G12"/>
    <property type="match status" value="1"/>
</dbReference>
<organism evidence="2 3">
    <name type="scientific">Exocentrus adspersus</name>
    <dbReference type="NCBI Taxonomy" id="1586481"/>
    <lineage>
        <taxon>Eukaryota</taxon>
        <taxon>Metazoa</taxon>
        <taxon>Ecdysozoa</taxon>
        <taxon>Arthropoda</taxon>
        <taxon>Hexapoda</taxon>
        <taxon>Insecta</taxon>
        <taxon>Pterygota</taxon>
        <taxon>Neoptera</taxon>
        <taxon>Endopterygota</taxon>
        <taxon>Coleoptera</taxon>
        <taxon>Polyphaga</taxon>
        <taxon>Cucujiformia</taxon>
        <taxon>Chrysomeloidea</taxon>
        <taxon>Cerambycidae</taxon>
        <taxon>Lamiinae</taxon>
        <taxon>Acanthocinini</taxon>
        <taxon>Exocentrus</taxon>
    </lineage>
</organism>
<accession>A0AAV8W659</accession>
<keyword evidence="3" id="KW-1185">Reference proteome</keyword>
<feature type="chain" id="PRO_5044023919" evidence="1">
    <location>
        <begin position="19"/>
        <end position="220"/>
    </location>
</feature>
<protein>
    <submittedName>
        <fullName evidence="2">Uncharacterized protein</fullName>
    </submittedName>
</protein>
<evidence type="ECO:0000313" key="2">
    <source>
        <dbReference type="EMBL" id="KAJ8922120.1"/>
    </source>
</evidence>
<dbReference type="PANTHER" id="PTHR21163:SF1">
    <property type="entry name" value="PROTEIN G12"/>
    <property type="match status" value="1"/>
</dbReference>
<reference evidence="2 3" key="1">
    <citation type="journal article" date="2023" name="Insect Mol. Biol.">
        <title>Genome sequencing provides insights into the evolution of gene families encoding plant cell wall-degrading enzymes in longhorned beetles.</title>
        <authorList>
            <person name="Shin N.R."/>
            <person name="Okamura Y."/>
            <person name="Kirsch R."/>
            <person name="Pauchet Y."/>
        </authorList>
    </citation>
    <scope>NUCLEOTIDE SEQUENCE [LARGE SCALE GENOMIC DNA]</scope>
    <source>
        <strain evidence="2">EAD_L_NR</strain>
    </source>
</reference>